<keyword evidence="10 16" id="KW-0798">TonB box</keyword>
<keyword evidence="7 17" id="KW-0732">Signal</keyword>
<evidence type="ECO:0000256" key="3">
    <source>
        <dbReference type="ARBA" id="ARBA00022448"/>
    </source>
</evidence>
<dbReference type="PANTHER" id="PTHR32552">
    <property type="entry name" value="FERRICHROME IRON RECEPTOR-RELATED"/>
    <property type="match status" value="1"/>
</dbReference>
<comment type="caution">
    <text evidence="20">The sequence shown here is derived from an EMBL/GenBank/DDBJ whole genome shotgun (WGS) entry which is preliminary data.</text>
</comment>
<dbReference type="PROSITE" id="PS52016">
    <property type="entry name" value="TONB_DEPENDENT_REC_3"/>
    <property type="match status" value="1"/>
</dbReference>
<evidence type="ECO:0000313" key="20">
    <source>
        <dbReference type="EMBL" id="MBN7794951.1"/>
    </source>
</evidence>
<protein>
    <submittedName>
        <fullName evidence="20">TonB-dependent siderophore receptor</fullName>
    </submittedName>
</protein>
<dbReference type="InterPro" id="IPR010917">
    <property type="entry name" value="TonB_rcpt_CS"/>
</dbReference>
<organism evidence="20 21">
    <name type="scientific">Parahaliea mediterranea</name>
    <dbReference type="NCBI Taxonomy" id="651086"/>
    <lineage>
        <taxon>Bacteria</taxon>
        <taxon>Pseudomonadati</taxon>
        <taxon>Pseudomonadota</taxon>
        <taxon>Gammaproteobacteria</taxon>
        <taxon>Cellvibrionales</taxon>
        <taxon>Halieaceae</taxon>
        <taxon>Parahaliea</taxon>
    </lineage>
</organism>
<keyword evidence="6 14" id="KW-0812">Transmembrane</keyword>
<dbReference type="PROSITE" id="PS01156">
    <property type="entry name" value="TONB_DEPENDENT_REC_2"/>
    <property type="match status" value="1"/>
</dbReference>
<dbReference type="GO" id="GO:0015891">
    <property type="term" value="P:siderophore transport"/>
    <property type="evidence" value="ECO:0007669"/>
    <property type="project" value="InterPro"/>
</dbReference>
<feature type="signal peptide" evidence="17">
    <location>
        <begin position="1"/>
        <end position="28"/>
    </location>
</feature>
<keyword evidence="11 14" id="KW-0472">Membrane</keyword>
<feature type="short sequence motif" description="TonB C-terminal box" evidence="15">
    <location>
        <begin position="699"/>
        <end position="716"/>
    </location>
</feature>
<evidence type="ECO:0000259" key="18">
    <source>
        <dbReference type="Pfam" id="PF00593"/>
    </source>
</evidence>
<keyword evidence="9" id="KW-0406">Ion transport</keyword>
<comment type="subcellular location">
    <subcellularLocation>
        <location evidence="1 14">Cell outer membrane</location>
        <topology evidence="1 14">Multi-pass membrane protein</topology>
    </subcellularLocation>
</comment>
<dbReference type="InterPro" id="IPR010105">
    <property type="entry name" value="TonB_sidphr_rcpt"/>
</dbReference>
<feature type="domain" description="TonB-dependent receptor plug" evidence="19">
    <location>
        <begin position="72"/>
        <end position="175"/>
    </location>
</feature>
<name>A0A939DBN9_9GAMM</name>
<dbReference type="InterPro" id="IPR012910">
    <property type="entry name" value="Plug_dom"/>
</dbReference>
<evidence type="ECO:0000313" key="21">
    <source>
        <dbReference type="Proteomes" id="UP000664303"/>
    </source>
</evidence>
<dbReference type="RefSeq" id="WP_206558405.1">
    <property type="nucleotide sequence ID" value="NZ_JAFKCZ010000001.1"/>
</dbReference>
<keyword evidence="12 20" id="KW-0675">Receptor</keyword>
<dbReference type="EMBL" id="JAFKCZ010000001">
    <property type="protein sequence ID" value="MBN7794951.1"/>
    <property type="molecule type" value="Genomic_DNA"/>
</dbReference>
<dbReference type="AlphaFoldDB" id="A0A939DBN9"/>
<dbReference type="CDD" id="cd01347">
    <property type="entry name" value="ligand_gated_channel"/>
    <property type="match status" value="1"/>
</dbReference>
<evidence type="ECO:0000256" key="4">
    <source>
        <dbReference type="ARBA" id="ARBA00022452"/>
    </source>
</evidence>
<evidence type="ECO:0000256" key="12">
    <source>
        <dbReference type="ARBA" id="ARBA00023170"/>
    </source>
</evidence>
<gene>
    <name evidence="20" type="ORF">JYP50_00015</name>
</gene>
<dbReference type="GO" id="GO:0009279">
    <property type="term" value="C:cell outer membrane"/>
    <property type="evidence" value="ECO:0007669"/>
    <property type="project" value="UniProtKB-SubCell"/>
</dbReference>
<feature type="domain" description="TonB-dependent receptor-like beta-barrel" evidence="18">
    <location>
        <begin position="251"/>
        <end position="685"/>
    </location>
</feature>
<evidence type="ECO:0000259" key="19">
    <source>
        <dbReference type="Pfam" id="PF07715"/>
    </source>
</evidence>
<dbReference type="SUPFAM" id="SSF56935">
    <property type="entry name" value="Porins"/>
    <property type="match status" value="1"/>
</dbReference>
<keyword evidence="5" id="KW-0410">Iron transport</keyword>
<dbReference type="Pfam" id="PF00593">
    <property type="entry name" value="TonB_dep_Rec_b-barrel"/>
    <property type="match status" value="1"/>
</dbReference>
<evidence type="ECO:0000256" key="9">
    <source>
        <dbReference type="ARBA" id="ARBA00023065"/>
    </source>
</evidence>
<proteinExistence type="inferred from homology"/>
<feature type="chain" id="PRO_5037542989" evidence="17">
    <location>
        <begin position="29"/>
        <end position="716"/>
    </location>
</feature>
<reference evidence="20" key="1">
    <citation type="submission" date="2021-02" db="EMBL/GenBank/DDBJ databases">
        <title>PHA producing bacteria isolated from coastal sediment in Guangdong, Shenzhen.</title>
        <authorList>
            <person name="Zheng W."/>
            <person name="Yu S."/>
            <person name="Huang Y."/>
        </authorList>
    </citation>
    <scope>NUCLEOTIDE SEQUENCE</scope>
    <source>
        <strain evidence="20">TN14-10</strain>
    </source>
</reference>
<sequence length="716" mass="78052">MSHLQQNIARQRLAVAVAAALAAVPALAQQGGMKVAQQAEMEELEVRAASLDRRGLALDSANGAGGRLGLSAMDTPASVEIVSKEAIALKGDFSGNAAVTRATGFASSASPGNGGSSTSVRGFNGHGSVVTTYDGTRLYVGSGTVNFPADTWTVERVEVLRGPGSVINGVGAIGATLNYVPKRPEFEPITTEFDVTGGSNDLRRFAVGSGGALGDSVAFRLDVVNHRSDGYVDRAEEDRTAVAGALLFRPTDDLDIRLSVDFADTEDAPYWGAPLVDGEVPGDIRRNNYNVADAIVAYQDLWPRLNLNWRINDNLELRSDTFYMDSERQWRNVESYDYNAASGEVDRSFYLEILHDQEQLGNRSDLLWRGSIAGMENRLSVGAEVNVINFSHLNNSPYAGGSSVDLDKPVPGRWADGVGSETTADFDTETTQGAVFVDNVLALSEQWQLVAGLRYDRIDYERDDRARSNGQAAGSIDSELSGSSWRLGAVYQPNDYTSLYAQASTAMDSIQSILSASNPDLDLAEGEQLELGIKQQFMDGRLQYTVALYDITKHDLVSADPGGVQRQIGEQSSRGVEFELFWLPLDTLSVDLNMAFTDPEYEEFVSGDSDYSGNTPRNVPERTANLWLTWQAMPAWTVSGGLRYVGERYLNDANSAELPDYTVWDATLQWQVNDQLRVSLRGKNLSDSEDYVLAPYGNQWILGDGRTAEVGLNYRF</sequence>
<evidence type="ECO:0000256" key="8">
    <source>
        <dbReference type="ARBA" id="ARBA00023004"/>
    </source>
</evidence>
<keyword evidence="4 14" id="KW-1134">Transmembrane beta strand</keyword>
<evidence type="ECO:0000256" key="15">
    <source>
        <dbReference type="PROSITE-ProRule" id="PRU10144"/>
    </source>
</evidence>
<dbReference type="GO" id="GO:0038023">
    <property type="term" value="F:signaling receptor activity"/>
    <property type="evidence" value="ECO:0007669"/>
    <property type="project" value="InterPro"/>
</dbReference>
<evidence type="ECO:0000256" key="6">
    <source>
        <dbReference type="ARBA" id="ARBA00022692"/>
    </source>
</evidence>
<dbReference type="Proteomes" id="UP000664303">
    <property type="component" value="Unassembled WGS sequence"/>
</dbReference>
<evidence type="ECO:0000256" key="16">
    <source>
        <dbReference type="RuleBase" id="RU003357"/>
    </source>
</evidence>
<keyword evidence="3 14" id="KW-0813">Transport</keyword>
<evidence type="ECO:0000256" key="13">
    <source>
        <dbReference type="ARBA" id="ARBA00023237"/>
    </source>
</evidence>
<evidence type="ECO:0000256" key="17">
    <source>
        <dbReference type="SAM" id="SignalP"/>
    </source>
</evidence>
<keyword evidence="21" id="KW-1185">Reference proteome</keyword>
<dbReference type="NCBIfam" id="TIGR01783">
    <property type="entry name" value="TonB-siderophor"/>
    <property type="match status" value="1"/>
</dbReference>
<dbReference type="InterPro" id="IPR000531">
    <property type="entry name" value="Beta-barrel_TonB"/>
</dbReference>
<dbReference type="PANTHER" id="PTHR32552:SF84">
    <property type="entry name" value="TONB-DEPENDENT RECEPTOR-RELATED"/>
    <property type="match status" value="1"/>
</dbReference>
<keyword evidence="13 14" id="KW-0998">Cell outer membrane</keyword>
<dbReference type="GO" id="GO:0015344">
    <property type="term" value="F:siderophore uptake transmembrane transporter activity"/>
    <property type="evidence" value="ECO:0007669"/>
    <property type="project" value="TreeGrafter"/>
</dbReference>
<dbReference type="InterPro" id="IPR037066">
    <property type="entry name" value="Plug_dom_sf"/>
</dbReference>
<evidence type="ECO:0000256" key="7">
    <source>
        <dbReference type="ARBA" id="ARBA00022729"/>
    </source>
</evidence>
<evidence type="ECO:0000256" key="5">
    <source>
        <dbReference type="ARBA" id="ARBA00022496"/>
    </source>
</evidence>
<dbReference type="Gene3D" id="2.40.170.20">
    <property type="entry name" value="TonB-dependent receptor, beta-barrel domain"/>
    <property type="match status" value="1"/>
</dbReference>
<evidence type="ECO:0000256" key="1">
    <source>
        <dbReference type="ARBA" id="ARBA00004571"/>
    </source>
</evidence>
<evidence type="ECO:0000256" key="2">
    <source>
        <dbReference type="ARBA" id="ARBA00009810"/>
    </source>
</evidence>
<accession>A0A939DBN9</accession>
<comment type="similarity">
    <text evidence="2 14 16">Belongs to the TonB-dependent receptor family.</text>
</comment>
<evidence type="ECO:0000256" key="14">
    <source>
        <dbReference type="PROSITE-ProRule" id="PRU01360"/>
    </source>
</evidence>
<dbReference type="InterPro" id="IPR039426">
    <property type="entry name" value="TonB-dep_rcpt-like"/>
</dbReference>
<dbReference type="Pfam" id="PF07715">
    <property type="entry name" value="Plug"/>
    <property type="match status" value="1"/>
</dbReference>
<dbReference type="InterPro" id="IPR036942">
    <property type="entry name" value="Beta-barrel_TonB_sf"/>
</dbReference>
<evidence type="ECO:0000256" key="11">
    <source>
        <dbReference type="ARBA" id="ARBA00023136"/>
    </source>
</evidence>
<evidence type="ECO:0000256" key="10">
    <source>
        <dbReference type="ARBA" id="ARBA00023077"/>
    </source>
</evidence>
<keyword evidence="8" id="KW-0408">Iron</keyword>
<dbReference type="Gene3D" id="2.170.130.10">
    <property type="entry name" value="TonB-dependent receptor, plug domain"/>
    <property type="match status" value="1"/>
</dbReference>